<evidence type="ECO:0000313" key="2">
    <source>
        <dbReference type="EMBL" id="RXR02790.1"/>
    </source>
</evidence>
<accession>A0A4Q1JTI7</accession>
<evidence type="ECO:0000256" key="1">
    <source>
        <dbReference type="SAM" id="MobiDB-lite"/>
    </source>
</evidence>
<keyword evidence="3" id="KW-1185">Reference proteome</keyword>
<name>A0A4Q1JTI7_9GAMM</name>
<sequence length="165" mass="17048">MSLALGLALAACKPQGEAPAAATPAAGAETAPAVAGTAPTGTAADASTAATSCPDADFDAFLKRFSADTAAQKAATADPLTMVRIDPEAQPEPAPVSRQVALSQVQWPVMPDLDAARADKREVVISGQGEQREVLVRTPDTDDQQVYTFAARPCWTLTKVDDQAL</sequence>
<dbReference type="OrthoDB" id="6894050at2"/>
<organism evidence="2 3">
    <name type="scientific">Pseudoxanthomonas composti</name>
    <dbReference type="NCBI Taxonomy" id="2137479"/>
    <lineage>
        <taxon>Bacteria</taxon>
        <taxon>Pseudomonadati</taxon>
        <taxon>Pseudomonadota</taxon>
        <taxon>Gammaproteobacteria</taxon>
        <taxon>Lysobacterales</taxon>
        <taxon>Lysobacteraceae</taxon>
        <taxon>Pseudoxanthomonas</taxon>
    </lineage>
</organism>
<dbReference type="EMBL" id="SAWZ01000008">
    <property type="protein sequence ID" value="RXR02790.1"/>
    <property type="molecule type" value="Genomic_DNA"/>
</dbReference>
<reference evidence="2 3" key="1">
    <citation type="submission" date="2019-01" db="EMBL/GenBank/DDBJ databases">
        <title>Pseudoxanthomonas composti sp. nov., isolated from compost.</title>
        <authorList>
            <person name="Yang G."/>
        </authorList>
    </citation>
    <scope>NUCLEOTIDE SEQUENCE [LARGE SCALE GENOMIC DNA]</scope>
    <source>
        <strain evidence="2 3">GSS15</strain>
    </source>
</reference>
<evidence type="ECO:0000313" key="3">
    <source>
        <dbReference type="Proteomes" id="UP000289784"/>
    </source>
</evidence>
<dbReference type="Proteomes" id="UP000289784">
    <property type="component" value="Unassembled WGS sequence"/>
</dbReference>
<feature type="region of interest" description="Disordered" evidence="1">
    <location>
        <begin position="17"/>
        <end position="50"/>
    </location>
</feature>
<comment type="caution">
    <text evidence="2">The sequence shown here is derived from an EMBL/GenBank/DDBJ whole genome shotgun (WGS) entry which is preliminary data.</text>
</comment>
<proteinExistence type="predicted"/>
<protein>
    <submittedName>
        <fullName evidence="2">Uncharacterized protein</fullName>
    </submittedName>
</protein>
<dbReference type="AlphaFoldDB" id="A0A4Q1JTI7"/>
<gene>
    <name evidence="2" type="ORF">EPA99_14620</name>
</gene>